<dbReference type="AlphaFoldDB" id="A0A1M7JYM5"/>
<dbReference type="RefSeq" id="WP_245825252.1">
    <property type="nucleotide sequence ID" value="NZ_FRDA01000001.1"/>
</dbReference>
<name>A0A1M7JYM5_9PSED</name>
<sequence length="89" mass="10033">MQTLDAIRIQMREAEPVLKALDHELEKISFDPRKRESIDAAIEHVVLAIDARLKRFESNPILGPMAEDLKAQYVEGIHAQVADSALKRA</sequence>
<protein>
    <submittedName>
        <fullName evidence="1">Uncharacterized protein</fullName>
    </submittedName>
</protein>
<dbReference type="Proteomes" id="UP000183983">
    <property type="component" value="Unassembled WGS sequence"/>
</dbReference>
<organism evidence="1 2">
    <name type="scientific">Pseudomonas asturiensis</name>
    <dbReference type="NCBI Taxonomy" id="1190415"/>
    <lineage>
        <taxon>Bacteria</taxon>
        <taxon>Pseudomonadati</taxon>
        <taxon>Pseudomonadota</taxon>
        <taxon>Gammaproteobacteria</taxon>
        <taxon>Pseudomonadales</taxon>
        <taxon>Pseudomonadaceae</taxon>
        <taxon>Pseudomonas</taxon>
    </lineage>
</organism>
<gene>
    <name evidence="1" type="ORF">SAMN05216593_101628</name>
</gene>
<evidence type="ECO:0000313" key="1">
    <source>
        <dbReference type="EMBL" id="SHM58126.1"/>
    </source>
</evidence>
<evidence type="ECO:0000313" key="2">
    <source>
        <dbReference type="Proteomes" id="UP000183983"/>
    </source>
</evidence>
<proteinExistence type="predicted"/>
<accession>A0A1M7JYM5</accession>
<dbReference type="EMBL" id="FRDA01000001">
    <property type="protein sequence ID" value="SHM58126.1"/>
    <property type="molecule type" value="Genomic_DNA"/>
</dbReference>
<reference evidence="1 2" key="1">
    <citation type="submission" date="2016-11" db="EMBL/GenBank/DDBJ databases">
        <authorList>
            <person name="Jaros S."/>
            <person name="Januszkiewicz K."/>
            <person name="Wedrychowicz H."/>
        </authorList>
    </citation>
    <scope>NUCLEOTIDE SEQUENCE [LARGE SCALE GENOMIC DNA]</scope>
    <source>
        <strain evidence="1 2">LMG 26898</strain>
    </source>
</reference>